<protein>
    <submittedName>
        <fullName evidence="1">Uncharacterized protein</fullName>
    </submittedName>
</protein>
<proteinExistence type="predicted"/>
<name>A0A8S5LGC6_9CAUD</name>
<sequence length="33" mass="3912">MPFVPALFFVKRGGHIGRRFLHYRRSKAQQRPG</sequence>
<evidence type="ECO:0000313" key="1">
    <source>
        <dbReference type="EMBL" id="DAD68992.1"/>
    </source>
</evidence>
<organism evidence="1">
    <name type="scientific">Siphoviridae sp. ctDo63</name>
    <dbReference type="NCBI Taxonomy" id="2823571"/>
    <lineage>
        <taxon>Viruses</taxon>
        <taxon>Duplodnaviria</taxon>
        <taxon>Heunggongvirae</taxon>
        <taxon>Uroviricota</taxon>
        <taxon>Caudoviricetes</taxon>
    </lineage>
</organism>
<reference evidence="1" key="1">
    <citation type="journal article" date="2021" name="Proc. Natl. Acad. Sci. U.S.A.">
        <title>A Catalog of Tens of Thousands of Viruses from Human Metagenomes Reveals Hidden Associations with Chronic Diseases.</title>
        <authorList>
            <person name="Tisza M.J."/>
            <person name="Buck C.B."/>
        </authorList>
    </citation>
    <scope>NUCLEOTIDE SEQUENCE</scope>
    <source>
        <strain evidence="1">CtDo63</strain>
    </source>
</reference>
<dbReference type="EMBL" id="BK014713">
    <property type="protein sequence ID" value="DAD68992.1"/>
    <property type="molecule type" value="Genomic_DNA"/>
</dbReference>
<accession>A0A8S5LGC6</accession>